<feature type="compositionally biased region" description="Pro residues" evidence="1">
    <location>
        <begin position="465"/>
        <end position="474"/>
    </location>
</feature>
<organism evidence="3 4">
    <name type="scientific">Hypholoma sublateritium (strain FD-334 SS-4)</name>
    <dbReference type="NCBI Taxonomy" id="945553"/>
    <lineage>
        <taxon>Eukaryota</taxon>
        <taxon>Fungi</taxon>
        <taxon>Dikarya</taxon>
        <taxon>Basidiomycota</taxon>
        <taxon>Agaricomycotina</taxon>
        <taxon>Agaricomycetes</taxon>
        <taxon>Agaricomycetidae</taxon>
        <taxon>Agaricales</taxon>
        <taxon>Agaricineae</taxon>
        <taxon>Strophariaceae</taxon>
        <taxon>Hypholoma</taxon>
    </lineage>
</organism>
<name>A0A0D2PGE9_HYPSF</name>
<evidence type="ECO:0000313" key="4">
    <source>
        <dbReference type="Proteomes" id="UP000054270"/>
    </source>
</evidence>
<dbReference type="OMA" id="IRIHIRT"/>
<dbReference type="InterPro" id="IPR036047">
    <property type="entry name" value="F-box-like_dom_sf"/>
</dbReference>
<evidence type="ECO:0000313" key="3">
    <source>
        <dbReference type="EMBL" id="KJA19165.1"/>
    </source>
</evidence>
<proteinExistence type="predicted"/>
<sequence>MFPFLHFPQEILIDILSNIDAISLVRCASTSKKLYSTLRNSSQLRCITEMHLDGIEEVIVSNDHASILEKILCHRSAWRFLHWTSYHCIPMSHLCKAYELVGGVFSQTGDHVLQTVQLPTRTRATYTSDELVFAFVVRDFAMDPTQDVIALLEDDDTPLFVTAIRVIRIHIRTISNNINHPLARPNPLEFEIAPDLLHGNGMHSATLQIVCDLISVYITRNSRARVLIWQWTEGRLLYDSGDGLMSSLPHDTSDFALLGQNSFLVTRTRDSGSIALYKLHLYPISNPLHVATFHLPDIKPNSRLIALRTHAGPIEANPLPDSYFKREDKNRIHVFTLSYTSFTSPGATLSRMTALGMYVHQNVFVSHLEDCAEKNQEVVDVKWDDWGPNYTRLMRDRSPSHWLRYAHGQRIICSTNTNTVEILDFSLSACSEIEFLSNYHDGLSSGSNSGGTSSESSSRQTLSLPPHPSLPGPLPNHGIRQQLDLMQPSIFNVCSSSVFSVNVETRLPCRLTTKGLPTAYYAYMLYEDGIIGVKVR</sequence>
<dbReference type="OrthoDB" id="2745718at2759"/>
<dbReference type="SMART" id="SM00256">
    <property type="entry name" value="FBOX"/>
    <property type="match status" value="1"/>
</dbReference>
<feature type="domain" description="F-box" evidence="2">
    <location>
        <begin position="1"/>
        <end position="47"/>
    </location>
</feature>
<feature type="region of interest" description="Disordered" evidence="1">
    <location>
        <begin position="446"/>
        <end position="478"/>
    </location>
</feature>
<evidence type="ECO:0000259" key="2">
    <source>
        <dbReference type="PROSITE" id="PS50181"/>
    </source>
</evidence>
<dbReference type="CDD" id="cd09917">
    <property type="entry name" value="F-box_SF"/>
    <property type="match status" value="1"/>
</dbReference>
<dbReference type="AlphaFoldDB" id="A0A0D2PGE9"/>
<dbReference type="EMBL" id="KN817580">
    <property type="protein sequence ID" value="KJA19165.1"/>
    <property type="molecule type" value="Genomic_DNA"/>
</dbReference>
<reference evidence="4" key="1">
    <citation type="submission" date="2014-04" db="EMBL/GenBank/DDBJ databases">
        <title>Evolutionary Origins and Diversification of the Mycorrhizal Mutualists.</title>
        <authorList>
            <consortium name="DOE Joint Genome Institute"/>
            <consortium name="Mycorrhizal Genomics Consortium"/>
            <person name="Kohler A."/>
            <person name="Kuo A."/>
            <person name="Nagy L.G."/>
            <person name="Floudas D."/>
            <person name="Copeland A."/>
            <person name="Barry K.W."/>
            <person name="Cichocki N."/>
            <person name="Veneault-Fourrey C."/>
            <person name="LaButti K."/>
            <person name="Lindquist E.A."/>
            <person name="Lipzen A."/>
            <person name="Lundell T."/>
            <person name="Morin E."/>
            <person name="Murat C."/>
            <person name="Riley R."/>
            <person name="Ohm R."/>
            <person name="Sun H."/>
            <person name="Tunlid A."/>
            <person name="Henrissat B."/>
            <person name="Grigoriev I.V."/>
            <person name="Hibbett D.S."/>
            <person name="Martin F."/>
        </authorList>
    </citation>
    <scope>NUCLEOTIDE SEQUENCE [LARGE SCALE GENOMIC DNA]</scope>
    <source>
        <strain evidence="4">FD-334 SS-4</strain>
    </source>
</reference>
<evidence type="ECO:0000256" key="1">
    <source>
        <dbReference type="SAM" id="MobiDB-lite"/>
    </source>
</evidence>
<keyword evidence="4" id="KW-1185">Reference proteome</keyword>
<dbReference type="Pfam" id="PF00646">
    <property type="entry name" value="F-box"/>
    <property type="match status" value="1"/>
</dbReference>
<protein>
    <recommendedName>
        <fullName evidence="2">F-box domain-containing protein</fullName>
    </recommendedName>
</protein>
<dbReference type="STRING" id="945553.A0A0D2PGE9"/>
<dbReference type="SUPFAM" id="SSF81383">
    <property type="entry name" value="F-box domain"/>
    <property type="match status" value="1"/>
</dbReference>
<dbReference type="PROSITE" id="PS50181">
    <property type="entry name" value="FBOX"/>
    <property type="match status" value="1"/>
</dbReference>
<dbReference type="InterPro" id="IPR001810">
    <property type="entry name" value="F-box_dom"/>
</dbReference>
<dbReference type="Proteomes" id="UP000054270">
    <property type="component" value="Unassembled WGS sequence"/>
</dbReference>
<gene>
    <name evidence="3" type="ORF">HYPSUDRAFT_44402</name>
</gene>
<feature type="compositionally biased region" description="Low complexity" evidence="1">
    <location>
        <begin position="446"/>
        <end position="464"/>
    </location>
</feature>
<accession>A0A0D2PGE9</accession>